<proteinExistence type="predicted"/>
<protein>
    <submittedName>
        <fullName evidence="1">Uncharacterized protein</fullName>
    </submittedName>
</protein>
<sequence>MEQQWFFILEQAHSDAFLLGMKSLAEFEQNPTLQHALEICLATVDSEASDFDTNLCEYSFWIHSKSMKAAIQLLSDEAIMVTWGLYCSKDDVVDIIIRKATDPSPNTTKAASHETSVRVKSVRLSGRKLPEITLQPPIDMNPMSVDLVTGEPVNELAEAEQIRLRLVSGELYSFSREYVLGWINAEISNGKSLTDITLHHTDVDGQELNFHLSESVWVTQLLRGASREQFLVIWETHQKLDRLREERLRELMKKPGFQDTVKVFIYGLHKFGSNKPSQMRLEGTLNEFCLGRPYFDEDTVKEILDLPYHSRTVGKELQIIKAKKADEAVDHEICASHDLAPLFEKAFGLSWQMIKSEAAIAKTAKKTKLPPTQIENARPGVGFAATVKGTLSKVGKRRARAPLDNDGL</sequence>
<keyword evidence="2" id="KW-1185">Reference proteome</keyword>
<accession>A0AAD6NIC9</accession>
<comment type="caution">
    <text evidence="1">The sequence shown here is derived from an EMBL/GenBank/DDBJ whole genome shotgun (WGS) entry which is preliminary data.</text>
</comment>
<gene>
    <name evidence="1" type="ORF">Dda_7496</name>
</gene>
<organism evidence="1 2">
    <name type="scientific">Drechslerella dactyloides</name>
    <name type="common">Nematode-trapping fungus</name>
    <name type="synonym">Arthrobotrys dactyloides</name>
    <dbReference type="NCBI Taxonomy" id="74499"/>
    <lineage>
        <taxon>Eukaryota</taxon>
        <taxon>Fungi</taxon>
        <taxon>Dikarya</taxon>
        <taxon>Ascomycota</taxon>
        <taxon>Pezizomycotina</taxon>
        <taxon>Orbiliomycetes</taxon>
        <taxon>Orbiliales</taxon>
        <taxon>Orbiliaceae</taxon>
        <taxon>Drechslerella</taxon>
    </lineage>
</organism>
<evidence type="ECO:0000313" key="2">
    <source>
        <dbReference type="Proteomes" id="UP001221413"/>
    </source>
</evidence>
<reference evidence="1" key="1">
    <citation type="submission" date="2023-01" db="EMBL/GenBank/DDBJ databases">
        <title>The chitinases involved in constricting ring structure development in the nematode-trapping fungus Drechslerella dactyloides.</title>
        <authorList>
            <person name="Wang R."/>
            <person name="Zhang L."/>
            <person name="Tang P."/>
            <person name="Li S."/>
            <person name="Liang L."/>
        </authorList>
    </citation>
    <scope>NUCLEOTIDE SEQUENCE</scope>
    <source>
        <strain evidence="1">YMF1.00031</strain>
    </source>
</reference>
<dbReference type="Proteomes" id="UP001221413">
    <property type="component" value="Unassembled WGS sequence"/>
</dbReference>
<dbReference type="AlphaFoldDB" id="A0AAD6NIC9"/>
<evidence type="ECO:0000313" key="1">
    <source>
        <dbReference type="EMBL" id="KAJ6257708.1"/>
    </source>
</evidence>
<dbReference type="EMBL" id="JAQGDS010000010">
    <property type="protein sequence ID" value="KAJ6257708.1"/>
    <property type="molecule type" value="Genomic_DNA"/>
</dbReference>
<name>A0AAD6NIC9_DREDA</name>